<comment type="caution">
    <text evidence="2">The sequence shown here is derived from an EMBL/GenBank/DDBJ whole genome shotgun (WGS) entry which is preliminary data.</text>
</comment>
<accession>A0A813V4Q4</accession>
<evidence type="ECO:0000313" key="3">
    <source>
        <dbReference type="Proteomes" id="UP000663879"/>
    </source>
</evidence>
<name>A0A813V4Q4_9BILA</name>
<dbReference type="EMBL" id="CAJNOC010001103">
    <property type="protein sequence ID" value="CAF0835135.1"/>
    <property type="molecule type" value="Genomic_DNA"/>
</dbReference>
<organism evidence="2 3">
    <name type="scientific">Brachionus calyciflorus</name>
    <dbReference type="NCBI Taxonomy" id="104777"/>
    <lineage>
        <taxon>Eukaryota</taxon>
        <taxon>Metazoa</taxon>
        <taxon>Spiralia</taxon>
        <taxon>Gnathifera</taxon>
        <taxon>Rotifera</taxon>
        <taxon>Eurotatoria</taxon>
        <taxon>Monogononta</taxon>
        <taxon>Pseudotrocha</taxon>
        <taxon>Ploima</taxon>
        <taxon>Brachionidae</taxon>
        <taxon>Brachionus</taxon>
    </lineage>
</organism>
<feature type="coiled-coil region" evidence="1">
    <location>
        <begin position="27"/>
        <end position="61"/>
    </location>
</feature>
<evidence type="ECO:0000256" key="1">
    <source>
        <dbReference type="SAM" id="Coils"/>
    </source>
</evidence>
<gene>
    <name evidence="2" type="ORF">OXX778_LOCUS8165</name>
</gene>
<sequence>MNNLENLASQQNEEEEYALYRRAEEIRKQYNKNILLALESIQSAQEKQREVQNKRENSKITVQPILPGTKFFIKAVGLQNKHEPKLYGPYIIKGQTPNGNYWLKNRKNKNSKIKIKFN</sequence>
<dbReference type="AlphaFoldDB" id="A0A813V4Q4"/>
<dbReference type="Proteomes" id="UP000663879">
    <property type="component" value="Unassembled WGS sequence"/>
</dbReference>
<reference evidence="2" key="1">
    <citation type="submission" date="2021-02" db="EMBL/GenBank/DDBJ databases">
        <authorList>
            <person name="Nowell W R."/>
        </authorList>
    </citation>
    <scope>NUCLEOTIDE SEQUENCE</scope>
    <source>
        <strain evidence="2">Ploen Becks lab</strain>
    </source>
</reference>
<keyword evidence="1" id="KW-0175">Coiled coil</keyword>
<keyword evidence="3" id="KW-1185">Reference proteome</keyword>
<evidence type="ECO:0000313" key="2">
    <source>
        <dbReference type="EMBL" id="CAF0835135.1"/>
    </source>
</evidence>
<protein>
    <submittedName>
        <fullName evidence="2">Uncharacterized protein</fullName>
    </submittedName>
</protein>
<proteinExistence type="predicted"/>